<organism evidence="5 6">
    <name type="scientific">Bacillus wiedmannii</name>
    <dbReference type="NCBI Taxonomy" id="1890302"/>
    <lineage>
        <taxon>Bacteria</taxon>
        <taxon>Bacillati</taxon>
        <taxon>Bacillota</taxon>
        <taxon>Bacilli</taxon>
        <taxon>Bacillales</taxon>
        <taxon>Bacillaceae</taxon>
        <taxon>Bacillus</taxon>
        <taxon>Bacillus cereus group</taxon>
    </lineage>
</organism>
<dbReference type="EMBL" id="FMBE01000013">
    <property type="protein sequence ID" value="SCC46180.1"/>
    <property type="molecule type" value="Genomic_DNA"/>
</dbReference>
<sequence length="354" mass="39512">MKKSIKLASSVFMTLLLLLSFATGAFADRTLIIPDLPKQSYRYGVGAYEGVVAHSTATPEAPAINIQKYESRTWRSAFVHYAVDWNETIQIADTKYIAYGAGPGANKRFVHVELCETRDYEKFKRSYDKYVKLLAKILRDRGLSVEKGLWTHYDVTKYLGGTDHEDPLDYLKSHGVSEAQFRADVQRAYNNSSVDVSVPEKPSKPAEVPTAVTDGIAYIEGYNVNLRKGPGTSYSKVRQLNKPEAYVVWAEKDGWLNLGGEQWIKNDPSYVKFSKKSTVDSSIVGKRVVSKVNNLRFYDAPSWQDKDVAGSVDAGLGFTIDAKVSANGSSQYKVHNSKGKTYYVTANETYVCVK</sequence>
<evidence type="ECO:0000256" key="1">
    <source>
        <dbReference type="ARBA" id="ARBA00030881"/>
    </source>
</evidence>
<dbReference type="CDD" id="cd06583">
    <property type="entry name" value="PGRP"/>
    <property type="match status" value="1"/>
</dbReference>
<dbReference type="InterPro" id="IPR003646">
    <property type="entry name" value="SH3-like_bac-type"/>
</dbReference>
<gene>
    <name evidence="5" type="ORF">BC05F1_03834</name>
</gene>
<dbReference type="AlphaFoldDB" id="A0A1C4ERG9"/>
<dbReference type="InterPro" id="IPR036505">
    <property type="entry name" value="Amidase/PGRP_sf"/>
</dbReference>
<dbReference type="PANTHER" id="PTHR23208">
    <property type="entry name" value="LYSOZYME PROTEIN"/>
    <property type="match status" value="1"/>
</dbReference>
<keyword evidence="3" id="KW-0732">Signal</keyword>
<dbReference type="GO" id="GO:0009253">
    <property type="term" value="P:peptidoglycan catabolic process"/>
    <property type="evidence" value="ECO:0007669"/>
    <property type="project" value="InterPro"/>
</dbReference>
<dbReference type="SUPFAM" id="SSF55846">
    <property type="entry name" value="N-acetylmuramoyl-L-alanine amidase-like"/>
    <property type="match status" value="1"/>
</dbReference>
<evidence type="ECO:0000259" key="4">
    <source>
        <dbReference type="PROSITE" id="PS51781"/>
    </source>
</evidence>
<dbReference type="Pfam" id="PF01510">
    <property type="entry name" value="Amidase_2"/>
    <property type="match status" value="1"/>
</dbReference>
<protein>
    <recommendedName>
        <fullName evidence="2">Autolysin</fullName>
    </recommendedName>
    <alternativeName>
        <fullName evidence="1">Cell wall hydrolase</fullName>
    </alternativeName>
</protein>
<proteinExistence type="predicted"/>
<evidence type="ECO:0000313" key="6">
    <source>
        <dbReference type="Proteomes" id="UP000196052"/>
    </source>
</evidence>
<dbReference type="SMART" id="SM00644">
    <property type="entry name" value="Ami_2"/>
    <property type="match status" value="1"/>
</dbReference>
<dbReference type="InterPro" id="IPR051595">
    <property type="entry name" value="GH25_Enzymes"/>
</dbReference>
<name>A0A1C4ERG9_9BACI</name>
<reference evidence="6" key="1">
    <citation type="submission" date="2016-08" db="EMBL/GenBank/DDBJ databases">
        <authorList>
            <person name="Loux V."/>
            <person name="Rue O."/>
        </authorList>
    </citation>
    <scope>NUCLEOTIDE SEQUENCE [LARGE SCALE GENOMIC DNA]</scope>
    <source>
        <strain evidence="6">INRA Bc05-F1</strain>
    </source>
</reference>
<feature type="signal peptide" evidence="3">
    <location>
        <begin position="1"/>
        <end position="27"/>
    </location>
</feature>
<evidence type="ECO:0000256" key="3">
    <source>
        <dbReference type="SAM" id="SignalP"/>
    </source>
</evidence>
<dbReference type="InterPro" id="IPR002502">
    <property type="entry name" value="Amidase_domain"/>
</dbReference>
<accession>A0A1C4ERG9</accession>
<dbReference type="PROSITE" id="PS51781">
    <property type="entry name" value="SH3B"/>
    <property type="match status" value="1"/>
</dbReference>
<dbReference type="RefSeq" id="WP_088122840.1">
    <property type="nucleotide sequence ID" value="NZ_FMBE01000013.1"/>
</dbReference>
<dbReference type="Gene3D" id="3.40.80.10">
    <property type="entry name" value="Peptidoglycan recognition protein-like"/>
    <property type="match status" value="1"/>
</dbReference>
<dbReference type="Gene3D" id="2.30.30.40">
    <property type="entry name" value="SH3 Domains"/>
    <property type="match status" value="1"/>
</dbReference>
<feature type="domain" description="SH3b" evidence="4">
    <location>
        <begin position="285"/>
        <end position="353"/>
    </location>
</feature>
<dbReference type="GO" id="GO:0008745">
    <property type="term" value="F:N-acetylmuramoyl-L-alanine amidase activity"/>
    <property type="evidence" value="ECO:0007669"/>
    <property type="project" value="InterPro"/>
</dbReference>
<evidence type="ECO:0000313" key="5">
    <source>
        <dbReference type="EMBL" id="SCC46180.1"/>
    </source>
</evidence>
<dbReference type="PANTHER" id="PTHR23208:SF36">
    <property type="entry name" value="LYSOZYME-RELATED"/>
    <property type="match status" value="1"/>
</dbReference>
<dbReference type="Proteomes" id="UP000196052">
    <property type="component" value="Unassembled WGS sequence"/>
</dbReference>
<evidence type="ECO:0000256" key="2">
    <source>
        <dbReference type="ARBA" id="ARBA00032390"/>
    </source>
</evidence>
<feature type="chain" id="PRO_5008691351" description="Autolysin" evidence="3">
    <location>
        <begin position="28"/>
        <end position="354"/>
    </location>
</feature>